<dbReference type="EMBL" id="CM004478">
    <property type="protein sequence ID" value="OCT73371.1"/>
    <property type="molecule type" value="Genomic_DNA"/>
</dbReference>
<dbReference type="AlphaFoldDB" id="A0A974CIN5"/>
<evidence type="ECO:0000313" key="1">
    <source>
        <dbReference type="EMBL" id="OCT73371.1"/>
    </source>
</evidence>
<accession>A0A974CIN5</accession>
<organism evidence="1 2">
    <name type="scientific">Xenopus laevis</name>
    <name type="common">African clawed frog</name>
    <dbReference type="NCBI Taxonomy" id="8355"/>
    <lineage>
        <taxon>Eukaryota</taxon>
        <taxon>Metazoa</taxon>
        <taxon>Chordata</taxon>
        <taxon>Craniata</taxon>
        <taxon>Vertebrata</taxon>
        <taxon>Euteleostomi</taxon>
        <taxon>Amphibia</taxon>
        <taxon>Batrachia</taxon>
        <taxon>Anura</taxon>
        <taxon>Pipoidea</taxon>
        <taxon>Pipidae</taxon>
        <taxon>Xenopodinae</taxon>
        <taxon>Xenopus</taxon>
        <taxon>Xenopus</taxon>
    </lineage>
</organism>
<evidence type="ECO:0000313" key="2">
    <source>
        <dbReference type="Proteomes" id="UP000694892"/>
    </source>
</evidence>
<name>A0A974CIN5_XENLA</name>
<proteinExistence type="predicted"/>
<dbReference type="Proteomes" id="UP000694892">
    <property type="component" value="Chromosome 7L"/>
</dbReference>
<protein>
    <submittedName>
        <fullName evidence="1">Uncharacterized protein</fullName>
    </submittedName>
</protein>
<reference evidence="2" key="1">
    <citation type="journal article" date="2016" name="Nature">
        <title>Genome evolution in the allotetraploid frog Xenopus laevis.</title>
        <authorList>
            <person name="Session A.M."/>
            <person name="Uno Y."/>
            <person name="Kwon T."/>
            <person name="Chapman J.A."/>
            <person name="Toyoda A."/>
            <person name="Takahashi S."/>
            <person name="Fukui A."/>
            <person name="Hikosaka A."/>
            <person name="Suzuki A."/>
            <person name="Kondo M."/>
            <person name="van Heeringen S.J."/>
            <person name="Quigley I."/>
            <person name="Heinz S."/>
            <person name="Ogino H."/>
            <person name="Ochi H."/>
            <person name="Hellsten U."/>
            <person name="Lyons J.B."/>
            <person name="Simakov O."/>
            <person name="Putnam N."/>
            <person name="Stites J."/>
            <person name="Kuroki Y."/>
            <person name="Tanaka T."/>
            <person name="Michiue T."/>
            <person name="Watanabe M."/>
            <person name="Bogdanovic O."/>
            <person name="Lister R."/>
            <person name="Georgiou G."/>
            <person name="Paranjpe S.S."/>
            <person name="van Kruijsbergen I."/>
            <person name="Shu S."/>
            <person name="Carlson J."/>
            <person name="Kinoshita T."/>
            <person name="Ohta Y."/>
            <person name="Mawaribuchi S."/>
            <person name="Jenkins J."/>
            <person name="Grimwood J."/>
            <person name="Schmutz J."/>
            <person name="Mitros T."/>
            <person name="Mozaffari S.V."/>
            <person name="Suzuki Y."/>
            <person name="Haramoto Y."/>
            <person name="Yamamoto T.S."/>
            <person name="Takagi C."/>
            <person name="Heald R."/>
            <person name="Miller K."/>
            <person name="Haudenschild C."/>
            <person name="Kitzman J."/>
            <person name="Nakayama T."/>
            <person name="Izutsu Y."/>
            <person name="Robert J."/>
            <person name="Fortriede J."/>
            <person name="Burns K."/>
            <person name="Lotay V."/>
            <person name="Karimi K."/>
            <person name="Yasuoka Y."/>
            <person name="Dichmann D.S."/>
            <person name="Flajnik M.F."/>
            <person name="Houston D.W."/>
            <person name="Shendure J."/>
            <person name="DuPasquier L."/>
            <person name="Vize P.D."/>
            <person name="Zorn A.M."/>
            <person name="Ito M."/>
            <person name="Marcotte E.M."/>
            <person name="Wallingford J.B."/>
            <person name="Ito Y."/>
            <person name="Asashima M."/>
            <person name="Ueno N."/>
            <person name="Matsuda Y."/>
            <person name="Veenstra G.J."/>
            <person name="Fujiyama A."/>
            <person name="Harland R.M."/>
            <person name="Taira M."/>
            <person name="Rokhsar D.S."/>
        </authorList>
    </citation>
    <scope>NUCLEOTIDE SEQUENCE [LARGE SCALE GENOMIC DNA]</scope>
    <source>
        <strain evidence="2">J</strain>
    </source>
</reference>
<sequence length="89" mass="10145">MPFILLYRTFASNSLGTSLALALSPILSPMWMCRSLYRAKYLHELAQYILRRTCQIFIGQQSHGCGPPPPASLYMAPMIRLLAWGKWLD</sequence>
<gene>
    <name evidence="1" type="ORF">XELAEV_18036354mg</name>
</gene>